<protein>
    <submittedName>
        <fullName evidence="10">Cytochrome P450</fullName>
    </submittedName>
</protein>
<dbReference type="EMBL" id="WMBR01000009">
    <property type="protein sequence ID" value="MXP24184.1"/>
    <property type="molecule type" value="Genomic_DNA"/>
</dbReference>
<dbReference type="Pfam" id="PF00067">
    <property type="entry name" value="p450"/>
    <property type="match status" value="1"/>
</dbReference>
<sequence length="410" mass="45638">MDTKSPAQTDPSGPAREGFLHSTHPALQADTWNEVSRLRDETPVFRSDFVNPVDEKSTLWYLLDYDSVYNALRTPDVFSNVGSAHPLSEGDPYSMLPGELDPPDHTKMRRALDPYFAPSAIKKLEDAVRETAITLIKGFQPHGACDFVTDFALQFPTSVFMELMGLPKENRDQLMGWVNAFSAMMGSEQAISAAVQAEQEVLAFLAESLVDRKENPQDDFMTAVSQLAVDGEVISHKEQVAVAYLFFQAGLDTVASQLGWTFKHLAENDELRQSIVEDPDLISGTVEEALRCFSVLSHTMIAAKDADVQGCPIKKDDRVVTLISAANRDPQEFPDADEFDPTRKPNRHIAFGIGPHRCIGSHLARLELNVALEEWHKRIPNYSIEKGADLNPSMGWAVTRLSSLPLRWEP</sequence>
<dbReference type="Proteomes" id="UP000475545">
    <property type="component" value="Unassembled WGS sequence"/>
</dbReference>
<dbReference type="PRINTS" id="PR00359">
    <property type="entry name" value="BP450"/>
</dbReference>
<dbReference type="FunFam" id="1.10.630.10:FF:000018">
    <property type="entry name" value="Cytochrome P450 monooxygenase"/>
    <property type="match status" value="1"/>
</dbReference>
<evidence type="ECO:0000256" key="7">
    <source>
        <dbReference type="ARBA" id="ARBA00023033"/>
    </source>
</evidence>
<keyword evidence="7 8" id="KW-0503">Monooxygenase</keyword>
<feature type="compositionally biased region" description="Polar residues" evidence="9">
    <location>
        <begin position="1"/>
        <end position="11"/>
    </location>
</feature>
<dbReference type="PANTHER" id="PTHR46696:SF6">
    <property type="entry name" value="P450, PUTATIVE (EUROFUNG)-RELATED"/>
    <property type="match status" value="1"/>
</dbReference>
<reference evidence="10 11" key="1">
    <citation type="submission" date="2019-11" db="EMBL/GenBank/DDBJ databases">
        <title>Gordonia sp. nov., a novel actinobacterium isolated from mangrove soil in Hainan.</title>
        <authorList>
            <person name="Huang X."/>
            <person name="Xie Y."/>
            <person name="Chu X."/>
            <person name="Xiao K."/>
        </authorList>
    </citation>
    <scope>NUCLEOTIDE SEQUENCE [LARGE SCALE GENOMIC DNA]</scope>
    <source>
        <strain evidence="10 11">HNM0687</strain>
    </source>
</reference>
<feature type="region of interest" description="Disordered" evidence="9">
    <location>
        <begin position="1"/>
        <end position="26"/>
    </location>
</feature>
<dbReference type="PANTHER" id="PTHR46696">
    <property type="entry name" value="P450, PUTATIVE (EUROFUNG)-RELATED"/>
    <property type="match status" value="1"/>
</dbReference>
<evidence type="ECO:0000256" key="3">
    <source>
        <dbReference type="ARBA" id="ARBA00022617"/>
    </source>
</evidence>
<dbReference type="GO" id="GO:0016705">
    <property type="term" value="F:oxidoreductase activity, acting on paired donors, with incorporation or reduction of molecular oxygen"/>
    <property type="evidence" value="ECO:0007669"/>
    <property type="project" value="InterPro"/>
</dbReference>
<dbReference type="InterPro" id="IPR001128">
    <property type="entry name" value="Cyt_P450"/>
</dbReference>
<dbReference type="Gene3D" id="1.10.630.10">
    <property type="entry name" value="Cytochrome P450"/>
    <property type="match status" value="1"/>
</dbReference>
<keyword evidence="5 8" id="KW-0560">Oxidoreductase</keyword>
<dbReference type="GO" id="GO:0005506">
    <property type="term" value="F:iron ion binding"/>
    <property type="evidence" value="ECO:0007669"/>
    <property type="project" value="InterPro"/>
</dbReference>
<dbReference type="PROSITE" id="PS00086">
    <property type="entry name" value="CYTOCHROME_P450"/>
    <property type="match status" value="1"/>
</dbReference>
<dbReference type="CDD" id="cd11035">
    <property type="entry name" value="P450cam-like"/>
    <property type="match status" value="1"/>
</dbReference>
<gene>
    <name evidence="10" type="ORF">GIY30_22895</name>
</gene>
<dbReference type="GO" id="GO:0004497">
    <property type="term" value="F:monooxygenase activity"/>
    <property type="evidence" value="ECO:0007669"/>
    <property type="project" value="UniProtKB-KW"/>
</dbReference>
<evidence type="ECO:0000256" key="5">
    <source>
        <dbReference type="ARBA" id="ARBA00023002"/>
    </source>
</evidence>
<evidence type="ECO:0000256" key="8">
    <source>
        <dbReference type="RuleBase" id="RU000461"/>
    </source>
</evidence>
<accession>A0A6L7GVT9</accession>
<dbReference type="SUPFAM" id="SSF48264">
    <property type="entry name" value="Cytochrome P450"/>
    <property type="match status" value="1"/>
</dbReference>
<keyword evidence="6 8" id="KW-0408">Iron</keyword>
<dbReference type="PRINTS" id="PR00385">
    <property type="entry name" value="P450"/>
</dbReference>
<keyword evidence="11" id="KW-1185">Reference proteome</keyword>
<proteinExistence type="inferred from homology"/>
<organism evidence="10 11">
    <name type="scientific">Gordonia mangrovi</name>
    <dbReference type="NCBI Taxonomy" id="2665643"/>
    <lineage>
        <taxon>Bacteria</taxon>
        <taxon>Bacillati</taxon>
        <taxon>Actinomycetota</taxon>
        <taxon>Actinomycetes</taxon>
        <taxon>Mycobacteriales</taxon>
        <taxon>Gordoniaceae</taxon>
        <taxon>Gordonia</taxon>
    </lineage>
</organism>
<evidence type="ECO:0000256" key="6">
    <source>
        <dbReference type="ARBA" id="ARBA00023004"/>
    </source>
</evidence>
<comment type="cofactor">
    <cofactor evidence="1">
        <name>heme</name>
        <dbReference type="ChEBI" id="CHEBI:30413"/>
    </cofactor>
</comment>
<dbReference type="InterPro" id="IPR036396">
    <property type="entry name" value="Cyt_P450_sf"/>
</dbReference>
<comment type="similarity">
    <text evidence="2 8">Belongs to the cytochrome P450 family.</text>
</comment>
<evidence type="ECO:0000256" key="1">
    <source>
        <dbReference type="ARBA" id="ARBA00001971"/>
    </source>
</evidence>
<dbReference type="RefSeq" id="WP_160904377.1">
    <property type="nucleotide sequence ID" value="NZ_CP102850.1"/>
</dbReference>
<dbReference type="InterPro" id="IPR002397">
    <property type="entry name" value="Cyt_P450_B"/>
</dbReference>
<keyword evidence="3 8" id="KW-0349">Heme</keyword>
<evidence type="ECO:0000313" key="11">
    <source>
        <dbReference type="Proteomes" id="UP000475545"/>
    </source>
</evidence>
<evidence type="ECO:0000256" key="4">
    <source>
        <dbReference type="ARBA" id="ARBA00022723"/>
    </source>
</evidence>
<name>A0A6L7GVT9_9ACTN</name>
<keyword evidence="4 8" id="KW-0479">Metal-binding</keyword>
<evidence type="ECO:0000256" key="9">
    <source>
        <dbReference type="SAM" id="MobiDB-lite"/>
    </source>
</evidence>
<dbReference type="GO" id="GO:0020037">
    <property type="term" value="F:heme binding"/>
    <property type="evidence" value="ECO:0007669"/>
    <property type="project" value="InterPro"/>
</dbReference>
<dbReference type="InterPro" id="IPR017972">
    <property type="entry name" value="Cyt_P450_CS"/>
</dbReference>
<comment type="caution">
    <text evidence="10">The sequence shown here is derived from an EMBL/GenBank/DDBJ whole genome shotgun (WGS) entry which is preliminary data.</text>
</comment>
<evidence type="ECO:0000313" key="10">
    <source>
        <dbReference type="EMBL" id="MXP24184.1"/>
    </source>
</evidence>
<evidence type="ECO:0000256" key="2">
    <source>
        <dbReference type="ARBA" id="ARBA00010617"/>
    </source>
</evidence>
<dbReference type="AlphaFoldDB" id="A0A6L7GVT9"/>